<evidence type="ECO:0000313" key="3">
    <source>
        <dbReference type="Proteomes" id="UP000658258"/>
    </source>
</evidence>
<name>A0ABQ3I553_9BACT</name>
<protein>
    <recommendedName>
        <fullName evidence="4">DUF4468 domain-containing protein</fullName>
    </recommendedName>
</protein>
<dbReference type="EMBL" id="BNAG01000002">
    <property type="protein sequence ID" value="GHE63532.1"/>
    <property type="molecule type" value="Genomic_DNA"/>
</dbReference>
<evidence type="ECO:0000313" key="2">
    <source>
        <dbReference type="EMBL" id="GHE63532.1"/>
    </source>
</evidence>
<gene>
    <name evidence="2" type="ORF">GCM10011340_18610</name>
</gene>
<dbReference type="RefSeq" id="WP_189629955.1">
    <property type="nucleotide sequence ID" value="NZ_BNAG01000002.1"/>
</dbReference>
<accession>A0ABQ3I553</accession>
<keyword evidence="3" id="KW-1185">Reference proteome</keyword>
<dbReference type="Proteomes" id="UP000658258">
    <property type="component" value="Unassembled WGS sequence"/>
</dbReference>
<evidence type="ECO:0008006" key="4">
    <source>
        <dbReference type="Google" id="ProtNLM"/>
    </source>
</evidence>
<proteinExistence type="predicted"/>
<feature type="signal peptide" evidence="1">
    <location>
        <begin position="1"/>
        <end position="18"/>
    </location>
</feature>
<keyword evidence="1" id="KW-0732">Signal</keyword>
<comment type="caution">
    <text evidence="2">The sequence shown here is derived from an EMBL/GenBank/DDBJ whole genome shotgun (WGS) entry which is preliminary data.</text>
</comment>
<organism evidence="2 3">
    <name type="scientific">Roseivirga thermotolerans</name>
    <dbReference type="NCBI Taxonomy" id="1758176"/>
    <lineage>
        <taxon>Bacteria</taxon>
        <taxon>Pseudomonadati</taxon>
        <taxon>Bacteroidota</taxon>
        <taxon>Cytophagia</taxon>
        <taxon>Cytophagales</taxon>
        <taxon>Roseivirgaceae</taxon>
        <taxon>Roseivirga</taxon>
    </lineage>
</organism>
<sequence>MRVFFILSLLLAVSTAYAQQSIDDVAKTIREAQLKDETNDWAYWGTYKFTLKGIDNSTTTQLRIDDQTTVRMYLLAKTDCYMYFDVRDQKESYVFGTNDPISLETELQGYKAATSIYTYKKGALMNINFGIRWGCKNMLDTEMRLLVFYVNKNAR</sequence>
<reference evidence="3" key="1">
    <citation type="journal article" date="2019" name="Int. J. Syst. Evol. Microbiol.">
        <title>The Global Catalogue of Microorganisms (GCM) 10K type strain sequencing project: providing services to taxonomists for standard genome sequencing and annotation.</title>
        <authorList>
            <consortium name="The Broad Institute Genomics Platform"/>
            <consortium name="The Broad Institute Genome Sequencing Center for Infectious Disease"/>
            <person name="Wu L."/>
            <person name="Ma J."/>
        </authorList>
    </citation>
    <scope>NUCLEOTIDE SEQUENCE [LARGE SCALE GENOMIC DNA]</scope>
    <source>
        <strain evidence="3">CGMCC 1.15111</strain>
    </source>
</reference>
<evidence type="ECO:0000256" key="1">
    <source>
        <dbReference type="SAM" id="SignalP"/>
    </source>
</evidence>
<feature type="chain" id="PRO_5046888701" description="DUF4468 domain-containing protein" evidence="1">
    <location>
        <begin position="19"/>
        <end position="155"/>
    </location>
</feature>